<evidence type="ECO:0000313" key="2">
    <source>
        <dbReference type="Proteomes" id="UP000019443"/>
    </source>
</evidence>
<dbReference type="InterPro" id="IPR038695">
    <property type="entry name" value="Saro_0823-like_sf"/>
</dbReference>
<gene>
    <name evidence="1" type="ORF">LPU83_1947</name>
</gene>
<dbReference type="Gene3D" id="2.60.120.1140">
    <property type="entry name" value="Protein of unknown function DUF192"/>
    <property type="match status" value="1"/>
</dbReference>
<reference evidence="1" key="1">
    <citation type="submission" date="2013-11" db="EMBL/GenBank/DDBJ databases">
        <title>Draft genome sequence of the broad-host-range Rhizobium sp. LPU83 strain, a member of the low-genetic diversity Oregon-like Rhizobium sp. group.</title>
        <authorList>
            <person name="Wibberg D."/>
            <person name="Puehler A."/>
            <person name="Schlueter A."/>
        </authorList>
    </citation>
    <scope>NUCLEOTIDE SEQUENCE [LARGE SCALE GENOMIC DNA]</scope>
    <source>
        <strain evidence="1">LPU83</strain>
    </source>
</reference>
<dbReference type="EMBL" id="HG916852">
    <property type="protein sequence ID" value="CDM57606.1"/>
    <property type="molecule type" value="Genomic_DNA"/>
</dbReference>
<dbReference type="PATRIC" id="fig|348824.6.peg.2095"/>
<evidence type="ECO:0000313" key="1">
    <source>
        <dbReference type="EMBL" id="CDM57606.1"/>
    </source>
</evidence>
<dbReference type="HOGENOM" id="CLU_2685326_0_0_5"/>
<dbReference type="KEGG" id="rhl:LPU83_1947"/>
<protein>
    <submittedName>
        <fullName evidence="1">Conserved protein</fullName>
    </submittedName>
</protein>
<name>W6RTH1_9HYPH</name>
<dbReference type="eggNOG" id="COG1430">
    <property type="taxonomic scope" value="Bacteria"/>
</dbReference>
<accession>W6RTH1</accession>
<proteinExistence type="predicted"/>
<sequence>MPYSRDIIDSMTEVRYVTELNAGITAKLGIKPGDKVDECDNREEKWARSLQPGLARRRLSAVTLVSVRPQTVNR</sequence>
<dbReference type="AlphaFoldDB" id="W6RTH1"/>
<dbReference type="Proteomes" id="UP000019443">
    <property type="component" value="Chromosome"/>
</dbReference>
<organism evidence="1 2">
    <name type="scientific">Rhizobium favelukesii</name>
    <dbReference type="NCBI Taxonomy" id="348824"/>
    <lineage>
        <taxon>Bacteria</taxon>
        <taxon>Pseudomonadati</taxon>
        <taxon>Pseudomonadota</taxon>
        <taxon>Alphaproteobacteria</taxon>
        <taxon>Hyphomicrobiales</taxon>
        <taxon>Rhizobiaceae</taxon>
        <taxon>Rhizobium/Agrobacterium group</taxon>
        <taxon>Rhizobium</taxon>
    </lineage>
</organism>
<keyword evidence="2" id="KW-1185">Reference proteome</keyword>